<dbReference type="AlphaFoldDB" id="A0A1G6CDM0"/>
<dbReference type="Pfam" id="PF00144">
    <property type="entry name" value="Beta-lactamase"/>
    <property type="match status" value="1"/>
</dbReference>
<dbReference type="InterPro" id="IPR001466">
    <property type="entry name" value="Beta-lactam-related"/>
</dbReference>
<dbReference type="OrthoDB" id="9808046at2"/>
<dbReference type="STRING" id="665467.SAMN02982931_02349"/>
<dbReference type="PANTHER" id="PTHR46825">
    <property type="entry name" value="D-ALANYL-D-ALANINE-CARBOXYPEPTIDASE/ENDOPEPTIDASE AMPH"/>
    <property type="match status" value="1"/>
</dbReference>
<keyword evidence="2" id="KW-0121">Carboxypeptidase</keyword>
<keyword evidence="2" id="KW-0645">Protease</keyword>
<dbReference type="Gene3D" id="3.40.710.10">
    <property type="entry name" value="DD-peptidase/beta-lactamase superfamily"/>
    <property type="match status" value="1"/>
</dbReference>
<dbReference type="InterPro" id="IPR050491">
    <property type="entry name" value="AmpC-like"/>
</dbReference>
<dbReference type="SUPFAM" id="SSF56601">
    <property type="entry name" value="beta-lactamase/transpeptidase-like"/>
    <property type="match status" value="1"/>
</dbReference>
<sequence>MTVWLARTIVLAFAALGLGIGSDGGVRAEDRPFGSANAARLVAELEALVGNPDGPPGVIVIIERGDDRAVYAAGLAEVGCTDADWRNCEGSPPDIDDHMRIASVSKAFSGAVALALVSEGALSLDSPIGDVLPDLPAAWHPVTLAQLLNHTSGLPDYTASPGFGQQVGANPAQSLPPGELLDFVTDQSLNFAPGSDYRYSNSDNLVVALMAEAVTGDTYPAVLQDIVFDPLGLTRTSLRTELALPTPVLHGYLVEGGSPPEDVTEFIAFGSLAWASGGIVSTPHDLNRFVRADVGGRLFGAAEHDAQFTFREDAASSPPGPGDNAVGLGLFRYRTACGDVYGHTGSILGYTQLIAATADGQTSITFSVNAQMGEDMFPALRRAQEAAVCLALAD</sequence>
<dbReference type="Proteomes" id="UP000199071">
    <property type="component" value="Unassembled WGS sequence"/>
</dbReference>
<evidence type="ECO:0000313" key="2">
    <source>
        <dbReference type="EMBL" id="SDB30911.1"/>
    </source>
</evidence>
<proteinExistence type="predicted"/>
<evidence type="ECO:0000259" key="1">
    <source>
        <dbReference type="Pfam" id="PF00144"/>
    </source>
</evidence>
<feature type="domain" description="Beta-lactamase-related" evidence="1">
    <location>
        <begin position="55"/>
        <end position="384"/>
    </location>
</feature>
<dbReference type="EMBL" id="FMXQ01000004">
    <property type="protein sequence ID" value="SDB30911.1"/>
    <property type="molecule type" value="Genomic_DNA"/>
</dbReference>
<organism evidence="2 3">
    <name type="scientific">Bauldia litoralis</name>
    <dbReference type="NCBI Taxonomy" id="665467"/>
    <lineage>
        <taxon>Bacteria</taxon>
        <taxon>Pseudomonadati</taxon>
        <taxon>Pseudomonadota</taxon>
        <taxon>Alphaproteobacteria</taxon>
        <taxon>Hyphomicrobiales</taxon>
        <taxon>Kaistiaceae</taxon>
        <taxon>Bauldia</taxon>
    </lineage>
</organism>
<keyword evidence="2" id="KW-0378">Hydrolase</keyword>
<dbReference type="InterPro" id="IPR012338">
    <property type="entry name" value="Beta-lactam/transpept-like"/>
</dbReference>
<gene>
    <name evidence="2" type="ORF">SAMN02982931_02349</name>
</gene>
<dbReference type="RefSeq" id="WP_090876608.1">
    <property type="nucleotide sequence ID" value="NZ_FMXQ01000004.1"/>
</dbReference>
<dbReference type="PANTHER" id="PTHR46825:SF7">
    <property type="entry name" value="D-ALANYL-D-ALANINE CARBOXYPEPTIDASE"/>
    <property type="match status" value="1"/>
</dbReference>
<dbReference type="GO" id="GO:0004180">
    <property type="term" value="F:carboxypeptidase activity"/>
    <property type="evidence" value="ECO:0007669"/>
    <property type="project" value="UniProtKB-KW"/>
</dbReference>
<keyword evidence="3" id="KW-1185">Reference proteome</keyword>
<reference evidence="2" key="1">
    <citation type="submission" date="2016-10" db="EMBL/GenBank/DDBJ databases">
        <authorList>
            <person name="de Groot N.N."/>
        </authorList>
    </citation>
    <scope>NUCLEOTIDE SEQUENCE [LARGE SCALE GENOMIC DNA]</scope>
    <source>
        <strain evidence="2">ATCC 35022</strain>
    </source>
</reference>
<accession>A0A1G6CDM0</accession>
<protein>
    <submittedName>
        <fullName evidence="2">D-alanyl-D-alanine carboxypeptidase</fullName>
    </submittedName>
</protein>
<evidence type="ECO:0000313" key="3">
    <source>
        <dbReference type="Proteomes" id="UP000199071"/>
    </source>
</evidence>
<name>A0A1G6CDM0_9HYPH</name>